<protein>
    <submittedName>
        <fullName evidence="1">Uncharacterized protein</fullName>
    </submittedName>
</protein>
<evidence type="ECO:0000313" key="1">
    <source>
        <dbReference type="EMBL" id="KAI8039034.1"/>
    </source>
</evidence>
<organism evidence="1 2">
    <name type="scientific">Drosophila gunungcola</name>
    <name type="common">fruit fly</name>
    <dbReference type="NCBI Taxonomy" id="103775"/>
    <lineage>
        <taxon>Eukaryota</taxon>
        <taxon>Metazoa</taxon>
        <taxon>Ecdysozoa</taxon>
        <taxon>Arthropoda</taxon>
        <taxon>Hexapoda</taxon>
        <taxon>Insecta</taxon>
        <taxon>Pterygota</taxon>
        <taxon>Neoptera</taxon>
        <taxon>Endopterygota</taxon>
        <taxon>Diptera</taxon>
        <taxon>Brachycera</taxon>
        <taxon>Muscomorpha</taxon>
        <taxon>Ephydroidea</taxon>
        <taxon>Drosophilidae</taxon>
        <taxon>Drosophila</taxon>
        <taxon>Sophophora</taxon>
    </lineage>
</organism>
<reference evidence="1" key="1">
    <citation type="journal article" date="2023" name="Genome Biol. Evol.">
        <title>Long-read-based Genome Assembly of Drosophila gunungcola Reveals Fewer Chemosensory Genes in Flower-breeding Species.</title>
        <authorList>
            <person name="Negi A."/>
            <person name="Liao B.Y."/>
            <person name="Yeh S.D."/>
        </authorList>
    </citation>
    <scope>NUCLEOTIDE SEQUENCE</scope>
    <source>
        <strain evidence="1">Sukarami</strain>
    </source>
</reference>
<dbReference type="AlphaFoldDB" id="A0A9Q0BPI3"/>
<evidence type="ECO:0000313" key="2">
    <source>
        <dbReference type="Proteomes" id="UP001059596"/>
    </source>
</evidence>
<gene>
    <name evidence="1" type="ORF">M5D96_007749</name>
</gene>
<dbReference type="Proteomes" id="UP001059596">
    <property type="component" value="Unassembled WGS sequence"/>
</dbReference>
<accession>A0A9Q0BPI3</accession>
<name>A0A9Q0BPI3_9MUSC</name>
<proteinExistence type="predicted"/>
<comment type="caution">
    <text evidence="1">The sequence shown here is derived from an EMBL/GenBank/DDBJ whole genome shotgun (WGS) entry which is preliminary data.</text>
</comment>
<sequence length="59" mass="6418">MASRFTLLAKASKGRGSEALHSKWATKYGNGSRTMNLLLNSKVTTSDLEPHRAINSPSE</sequence>
<dbReference type="EMBL" id="JAMKOV010000006">
    <property type="protein sequence ID" value="KAI8039034.1"/>
    <property type="molecule type" value="Genomic_DNA"/>
</dbReference>
<keyword evidence="2" id="KW-1185">Reference proteome</keyword>